<dbReference type="EMBL" id="JANEYF010004640">
    <property type="protein sequence ID" value="KAJ8930507.1"/>
    <property type="molecule type" value="Genomic_DNA"/>
</dbReference>
<dbReference type="PANTHER" id="PTHR46409:SF1">
    <property type="entry name" value="HTH PSQ-TYPE DOMAIN-CONTAINING PROTEIN"/>
    <property type="match status" value="1"/>
</dbReference>
<feature type="region of interest" description="Disordered" evidence="1">
    <location>
        <begin position="1044"/>
        <end position="1065"/>
    </location>
</feature>
<comment type="caution">
    <text evidence="2">The sequence shown here is derived from an EMBL/GenBank/DDBJ whole genome shotgun (WGS) entry which is preliminary data.</text>
</comment>
<reference evidence="2" key="1">
    <citation type="journal article" date="2023" name="Insect Mol. Biol.">
        <title>Genome sequencing provides insights into the evolution of gene families encoding plant cell wall-degrading enzymes in longhorned beetles.</title>
        <authorList>
            <person name="Shin N.R."/>
            <person name="Okamura Y."/>
            <person name="Kirsch R."/>
            <person name="Pauchet Y."/>
        </authorList>
    </citation>
    <scope>NUCLEOTIDE SEQUENCE</scope>
    <source>
        <strain evidence="2">RBIC_L_NR</strain>
    </source>
</reference>
<evidence type="ECO:0000313" key="3">
    <source>
        <dbReference type="Proteomes" id="UP001162156"/>
    </source>
</evidence>
<name>A0AAV8WWF3_9CUCU</name>
<protein>
    <submittedName>
        <fullName evidence="2">Uncharacterized protein</fullName>
    </submittedName>
</protein>
<evidence type="ECO:0000313" key="2">
    <source>
        <dbReference type="EMBL" id="KAJ8930507.1"/>
    </source>
</evidence>
<sequence>MRLKLPSGALACDRTGVSDRAAAIIANAVLEDIGMVSKKQLCNDNRQNENQEREREHLSVEPVRDNLPKIERKGYDLSTDQRYLLEIVQSIESGSVSASLASRNPGKLSHARWFTTANRILRLYVASENPSESLRILVNYVMKVYGPFWFRVKLKPSCVEGTRHLFSLIEACKLLPKEVQNIIYPVIQRNGFSAHPKNILLSLLTDENKIYKELGIRRVLKAPTVETTEMSGRAAQIVALALKINNNEVNINKLKINVPYEILVENTDNDHFNNIIMPDKENHSQNQQNFGFKNKRFAEKPHEEITLNPNEIYMQIAPNKISPNNLASLPRQIIMKKCTLQQVSLSLIIYIFEKKDNTNNLDCITTEVDDFHEITVLKENTVENNNLIILESTSELHYLLHDEEHPQETESESNENTTNRKGRKKVADPETWGKNVNKKMRMLGKDYIGYKRTKDGVVKHDIKRSERAMGPACKIRQNIFETFWAMNWEQKKLYVLHMTSYHAPKRSYTENPSRRTGSFDYFLKIEVEKHQKGHTQMECDSSHSLIERHLKGPDIFLPTDYISVIRSARRKPKPLDVQYLYHSFFLNYEDPDITRYKSLRPGKRKNDLKVADIKYIKYVPSGEIFYKANYKDGYESIPQRQKAIDVNIIHYGIAPISETTAPVTIVDQPDVTLEEEEPLMMISMNESISNVSESVYECNNEENLGINTGDVTAIIKNMRELDQNKPRKSGSGRFDSEQKCLKEAGKAYKTRKLKDVAGKALSTEQITCKCKFSCKDLEYPWRKVLFEKFYNQNSKGQGSYLMNLIHLGHIKRRRHGTYENPVNSKGQVTIGYTIPTESGNFVSVCKATFINTFAVTKKKLDVLVAKKKLGETFYSDKRTCHKKSKFSENNREAIRAYINLIPRDVGHYTRTKSDKEYLSPDLNDFPKLSFRRPRLDTCHTCDQLDCEVCANIGTSAQAKTELELYQRRAERARDIMKEDTSLLPGSQVCCLSMALEQMSRSSCTDGDGVSVCEPTLEHTQKLTSDNTVRKPLYTRRKSVKTCKTISSSDEEPSNSETLSIHPLWK</sequence>
<gene>
    <name evidence="2" type="ORF">NQ314_016691</name>
</gene>
<dbReference type="PANTHER" id="PTHR46409">
    <property type="entry name" value="HTH PSQ-TYPE DOMAIN-CONTAINING PROTEIN"/>
    <property type="match status" value="1"/>
</dbReference>
<accession>A0AAV8WWF3</accession>
<proteinExistence type="predicted"/>
<evidence type="ECO:0000256" key="1">
    <source>
        <dbReference type="SAM" id="MobiDB-lite"/>
    </source>
</evidence>
<dbReference type="AlphaFoldDB" id="A0AAV8WWF3"/>
<keyword evidence="3" id="KW-1185">Reference proteome</keyword>
<dbReference type="Proteomes" id="UP001162156">
    <property type="component" value="Unassembled WGS sequence"/>
</dbReference>
<organism evidence="2 3">
    <name type="scientific">Rhamnusium bicolor</name>
    <dbReference type="NCBI Taxonomy" id="1586634"/>
    <lineage>
        <taxon>Eukaryota</taxon>
        <taxon>Metazoa</taxon>
        <taxon>Ecdysozoa</taxon>
        <taxon>Arthropoda</taxon>
        <taxon>Hexapoda</taxon>
        <taxon>Insecta</taxon>
        <taxon>Pterygota</taxon>
        <taxon>Neoptera</taxon>
        <taxon>Endopterygota</taxon>
        <taxon>Coleoptera</taxon>
        <taxon>Polyphaga</taxon>
        <taxon>Cucujiformia</taxon>
        <taxon>Chrysomeloidea</taxon>
        <taxon>Cerambycidae</taxon>
        <taxon>Lepturinae</taxon>
        <taxon>Rhagiini</taxon>
        <taxon>Rhamnusium</taxon>
    </lineage>
</organism>
<feature type="region of interest" description="Disordered" evidence="1">
    <location>
        <begin position="403"/>
        <end position="431"/>
    </location>
</feature>